<evidence type="ECO:0000256" key="6">
    <source>
        <dbReference type="ARBA" id="ARBA00022946"/>
    </source>
</evidence>
<keyword evidence="6" id="KW-0809">Transit peptide</keyword>
<dbReference type="InterPro" id="IPR020843">
    <property type="entry name" value="ER"/>
</dbReference>
<reference evidence="14 15" key="1">
    <citation type="submission" date="2019-06" db="EMBL/GenBank/DDBJ databases">
        <title>A chromosomal-level reference genome of Carpinus fangiana (Coryloideae, Betulaceae).</title>
        <authorList>
            <person name="Yang X."/>
            <person name="Wang Z."/>
            <person name="Zhang L."/>
            <person name="Hao G."/>
            <person name="Liu J."/>
            <person name="Yang Y."/>
        </authorList>
    </citation>
    <scope>NUCLEOTIDE SEQUENCE [LARGE SCALE GENOMIC DNA]</scope>
    <source>
        <strain evidence="14">Cfa_2016G</strain>
        <tissue evidence="14">Leaf</tissue>
    </source>
</reference>
<keyword evidence="9" id="KW-0496">Mitochondrion</keyword>
<gene>
    <name evidence="14" type="ORF">FH972_023528</name>
</gene>
<name>A0A5N6KVU0_9ROSI</name>
<dbReference type="SUPFAM" id="SSF50129">
    <property type="entry name" value="GroES-like"/>
    <property type="match status" value="1"/>
</dbReference>
<evidence type="ECO:0000256" key="9">
    <source>
        <dbReference type="ARBA" id="ARBA00023128"/>
    </source>
</evidence>
<dbReference type="Pfam" id="PF08240">
    <property type="entry name" value="ADH_N"/>
    <property type="match status" value="1"/>
</dbReference>
<evidence type="ECO:0000256" key="3">
    <source>
        <dbReference type="ARBA" id="ARBA00022516"/>
    </source>
</evidence>
<dbReference type="SUPFAM" id="SSF51735">
    <property type="entry name" value="NAD(P)-binding Rossmann-fold domains"/>
    <property type="match status" value="1"/>
</dbReference>
<comment type="subcellular location">
    <subcellularLocation>
        <location evidence="1">Mitochondrion</location>
    </subcellularLocation>
</comment>
<evidence type="ECO:0000313" key="14">
    <source>
        <dbReference type="EMBL" id="KAB8349502.1"/>
    </source>
</evidence>
<dbReference type="AlphaFoldDB" id="A0A5N6KVU0"/>
<comment type="caution">
    <text evidence="14">The sequence shown here is derived from an EMBL/GenBank/DDBJ whole genome shotgun (WGS) entry which is preliminary data.</text>
</comment>
<dbReference type="InterPro" id="IPR013154">
    <property type="entry name" value="ADH-like_N"/>
</dbReference>
<accession>A0A5N6KVU0</accession>
<protein>
    <recommendedName>
        <fullName evidence="11">enoyl-[acyl-carrier-protein] reductase</fullName>
        <ecNumber evidence="11">1.3.1.104</ecNumber>
    </recommendedName>
</protein>
<evidence type="ECO:0000256" key="2">
    <source>
        <dbReference type="ARBA" id="ARBA00010371"/>
    </source>
</evidence>
<evidence type="ECO:0000256" key="12">
    <source>
        <dbReference type="ARBA" id="ARBA00048843"/>
    </source>
</evidence>
<dbReference type="InterPro" id="IPR051034">
    <property type="entry name" value="Mito_Enoyl-ACP_Reductase"/>
</dbReference>
<dbReference type="OrthoDB" id="7482721at2759"/>
<dbReference type="EMBL" id="VIBQ01000014">
    <property type="protein sequence ID" value="KAB8349502.1"/>
    <property type="molecule type" value="Genomic_DNA"/>
</dbReference>
<dbReference type="PANTHER" id="PTHR43981:SF2">
    <property type="entry name" value="ENOYL-[ACYL-CARRIER-PROTEIN] REDUCTASE, MITOCHONDRIAL"/>
    <property type="match status" value="1"/>
</dbReference>
<evidence type="ECO:0000256" key="1">
    <source>
        <dbReference type="ARBA" id="ARBA00004173"/>
    </source>
</evidence>
<evidence type="ECO:0000256" key="4">
    <source>
        <dbReference type="ARBA" id="ARBA00022832"/>
    </source>
</evidence>
<evidence type="ECO:0000256" key="7">
    <source>
        <dbReference type="ARBA" id="ARBA00023002"/>
    </source>
</evidence>
<evidence type="ECO:0000259" key="13">
    <source>
        <dbReference type="SMART" id="SM00829"/>
    </source>
</evidence>
<evidence type="ECO:0000313" key="15">
    <source>
        <dbReference type="Proteomes" id="UP000327013"/>
    </source>
</evidence>
<sequence length="345" mass="37786">MTTQALSFRTSAEPALSVRVTAVPTEGLKENEVRLRMLAAPINPLDLLVMKGIYPVKPDNYIGDEGIPGYDGVGEITERGTAVESLQVGDRVIPKRHGLGTWRTYATFKANDLLKVDKQLDPRAAAILKTGAMPAYLLLEDMRSLKPGDWIIQNGATSVIAQMVTMFAKPKGVKVISVVRDRTNLEEVRTRLASAGADIVLSEGELKETQLLDNKRIVLALDCVWGASAEAIAAHLSPGATFINFGSLGGAENGLAFGLTQQLLFWKQIQFRNFRLSQCLGTRTDDEKNDLLTWFQGLFGHGQLRLPDLDVVAWDESAEDKLKAALARADNSKELGVRKQVIVFN</sequence>
<organism evidence="14 15">
    <name type="scientific">Carpinus fangiana</name>
    <dbReference type="NCBI Taxonomy" id="176857"/>
    <lineage>
        <taxon>Eukaryota</taxon>
        <taxon>Viridiplantae</taxon>
        <taxon>Streptophyta</taxon>
        <taxon>Embryophyta</taxon>
        <taxon>Tracheophyta</taxon>
        <taxon>Spermatophyta</taxon>
        <taxon>Magnoliopsida</taxon>
        <taxon>eudicotyledons</taxon>
        <taxon>Gunneridae</taxon>
        <taxon>Pentapetalae</taxon>
        <taxon>rosids</taxon>
        <taxon>fabids</taxon>
        <taxon>Fagales</taxon>
        <taxon>Betulaceae</taxon>
        <taxon>Carpinus</taxon>
    </lineage>
</organism>
<dbReference type="Gene3D" id="3.40.50.720">
    <property type="entry name" value="NAD(P)-binding Rossmann-like Domain"/>
    <property type="match status" value="1"/>
</dbReference>
<dbReference type="Gene3D" id="3.90.180.10">
    <property type="entry name" value="Medium-chain alcohol dehydrogenases, catalytic domain"/>
    <property type="match status" value="1"/>
</dbReference>
<dbReference type="GO" id="GO:0005739">
    <property type="term" value="C:mitochondrion"/>
    <property type="evidence" value="ECO:0007669"/>
    <property type="project" value="UniProtKB-SubCell"/>
</dbReference>
<keyword evidence="3" id="KW-0444">Lipid biosynthesis</keyword>
<dbReference type="Proteomes" id="UP000327013">
    <property type="component" value="Unassembled WGS sequence"/>
</dbReference>
<dbReference type="CDD" id="cd08290">
    <property type="entry name" value="ETR"/>
    <property type="match status" value="1"/>
</dbReference>
<keyword evidence="10" id="KW-0275">Fatty acid biosynthesis</keyword>
<feature type="domain" description="Enoyl reductase (ER)" evidence="13">
    <location>
        <begin position="15"/>
        <end position="342"/>
    </location>
</feature>
<comment type="similarity">
    <text evidence="2">Belongs to the zinc-containing alcohol dehydrogenase family. Quinone oxidoreductase subfamily.</text>
</comment>
<comment type="catalytic activity">
    <reaction evidence="12">
        <text>a 2,3-saturated acyl-[ACP] + NADP(+) = a (2E)-enoyl-[ACP] + NADPH + H(+)</text>
        <dbReference type="Rhea" id="RHEA:22564"/>
        <dbReference type="Rhea" id="RHEA-COMP:9925"/>
        <dbReference type="Rhea" id="RHEA-COMP:9926"/>
        <dbReference type="ChEBI" id="CHEBI:15378"/>
        <dbReference type="ChEBI" id="CHEBI:57783"/>
        <dbReference type="ChEBI" id="CHEBI:58349"/>
        <dbReference type="ChEBI" id="CHEBI:78784"/>
        <dbReference type="ChEBI" id="CHEBI:78785"/>
        <dbReference type="EC" id="1.3.1.104"/>
    </reaction>
</comment>
<keyword evidence="8" id="KW-0443">Lipid metabolism</keyword>
<keyword evidence="7" id="KW-0560">Oxidoreductase</keyword>
<dbReference type="GO" id="GO:0006633">
    <property type="term" value="P:fatty acid biosynthetic process"/>
    <property type="evidence" value="ECO:0007669"/>
    <property type="project" value="UniProtKB-KW"/>
</dbReference>
<evidence type="ECO:0000256" key="8">
    <source>
        <dbReference type="ARBA" id="ARBA00023098"/>
    </source>
</evidence>
<keyword evidence="4" id="KW-0276">Fatty acid metabolism</keyword>
<keyword evidence="15" id="KW-1185">Reference proteome</keyword>
<evidence type="ECO:0000256" key="11">
    <source>
        <dbReference type="ARBA" id="ARBA00038963"/>
    </source>
</evidence>
<evidence type="ECO:0000256" key="10">
    <source>
        <dbReference type="ARBA" id="ARBA00023160"/>
    </source>
</evidence>
<evidence type="ECO:0000256" key="5">
    <source>
        <dbReference type="ARBA" id="ARBA00022857"/>
    </source>
</evidence>
<dbReference type="GO" id="GO:0141148">
    <property type="term" value="F:enoyl-[acyl-carrier-protein] reductase (NADPH) activity"/>
    <property type="evidence" value="ECO:0007669"/>
    <property type="project" value="UniProtKB-EC"/>
</dbReference>
<dbReference type="PANTHER" id="PTHR43981">
    <property type="entry name" value="ENOYL-[ACYL-CARRIER-PROTEIN] REDUCTASE, MITOCHONDRIAL"/>
    <property type="match status" value="1"/>
</dbReference>
<dbReference type="InterPro" id="IPR036291">
    <property type="entry name" value="NAD(P)-bd_dom_sf"/>
</dbReference>
<proteinExistence type="inferred from homology"/>
<dbReference type="SMART" id="SM00829">
    <property type="entry name" value="PKS_ER"/>
    <property type="match status" value="1"/>
</dbReference>
<dbReference type="InterPro" id="IPR011032">
    <property type="entry name" value="GroES-like_sf"/>
</dbReference>
<dbReference type="EC" id="1.3.1.104" evidence="11"/>
<keyword evidence="5" id="KW-0521">NADP</keyword>